<gene>
    <name evidence="4" type="ORF">HBR001_LOCUS1360</name>
</gene>
<dbReference type="AlphaFoldDB" id="A0AAV0T7X1"/>
<keyword evidence="3" id="KW-0812">Transmembrane</keyword>
<keyword evidence="1" id="KW-0175">Coiled coil</keyword>
<evidence type="ECO:0000256" key="2">
    <source>
        <dbReference type="SAM" id="MobiDB-lite"/>
    </source>
</evidence>
<feature type="coiled-coil region" evidence="1">
    <location>
        <begin position="693"/>
        <end position="722"/>
    </location>
</feature>
<keyword evidence="5" id="KW-1185">Reference proteome</keyword>
<organism evidence="4 5">
    <name type="scientific">Hyaloperonospora brassicae</name>
    <name type="common">Brassica downy mildew</name>
    <name type="synonym">Peronospora brassicae</name>
    <dbReference type="NCBI Taxonomy" id="162125"/>
    <lineage>
        <taxon>Eukaryota</taxon>
        <taxon>Sar</taxon>
        <taxon>Stramenopiles</taxon>
        <taxon>Oomycota</taxon>
        <taxon>Peronosporomycetes</taxon>
        <taxon>Peronosporales</taxon>
        <taxon>Peronosporaceae</taxon>
        <taxon>Hyaloperonospora</taxon>
    </lineage>
</organism>
<accession>A0AAV0T7X1</accession>
<keyword evidence="3" id="KW-1133">Transmembrane helix</keyword>
<protein>
    <submittedName>
        <fullName evidence="4">Uncharacterized protein</fullName>
    </submittedName>
</protein>
<proteinExistence type="predicted"/>
<evidence type="ECO:0000313" key="5">
    <source>
        <dbReference type="Proteomes" id="UP001162031"/>
    </source>
</evidence>
<feature type="transmembrane region" description="Helical" evidence="3">
    <location>
        <begin position="730"/>
        <end position="751"/>
    </location>
</feature>
<feature type="transmembrane region" description="Helical" evidence="3">
    <location>
        <begin position="226"/>
        <end position="250"/>
    </location>
</feature>
<dbReference type="Proteomes" id="UP001162031">
    <property type="component" value="Unassembled WGS sequence"/>
</dbReference>
<feature type="transmembrane region" description="Helical" evidence="3">
    <location>
        <begin position="894"/>
        <end position="915"/>
    </location>
</feature>
<reference evidence="4" key="1">
    <citation type="submission" date="2022-12" db="EMBL/GenBank/DDBJ databases">
        <authorList>
            <person name="Webb A."/>
        </authorList>
    </citation>
    <scope>NUCLEOTIDE SEQUENCE</scope>
    <source>
        <strain evidence="4">Hp1</strain>
    </source>
</reference>
<name>A0AAV0T7X1_HYABA</name>
<evidence type="ECO:0000256" key="1">
    <source>
        <dbReference type="SAM" id="Coils"/>
    </source>
</evidence>
<feature type="region of interest" description="Disordered" evidence="2">
    <location>
        <begin position="1"/>
        <end position="32"/>
    </location>
</feature>
<sequence>MDSATPTRHFALHHVNNRAKMSPPPQRRRGRSPLALRCARHLLAIAFLLLSASDARRVIAEHLHRKYLHDVLASRRHVEIRVDDFSFSDGQETQPNVAIKARDIQSSELSGWPAMDDLHVVTWDLTDEMDKIPRMEEPAVVEVVGPVEPLPAVVAEVGRLEPRTAAVGQGTDSELSFAPGGDTVDVDVVATKNRQNVVTSERIGESRTAVWWWSHEKTELTTQEQAAVLAVVVAMLLVIGLVLAGLWHLAWLSWRLYRERQTLWKLFHEEDPVVLEQELREFPADLLSLRIKQTACVRLRHLQVVRQAQDLKQQLEAVEFREIEMALVEMPLHAASRKEMTFAEILTTVEEIACRGEQVAVEMMQLVVPARWKQYVDEKMWLEAQDESLQSLHLENARVQQLAEQISELLVAKVNSNVVIPKPAFLSLLASLRQNSETPLQNSTNGKAASSELDAFARCWSGSMTASGSGSHLSRNKNKDEFSFFLKAFDEVAEQQKVRQELADAIDKFQSAHEPEHEQLLLLGNTEIVSSGQMVQQTKQPGTAAKAGGGTTAASMRRLERWVDEAEIMEMTYVEEVESAQFMLEDARRDSFCAAVVSNDGKGLDSVETLATNFVALGAKRQDAILKAGEILANRSNMMLLVNSLRGMFDQLRKRDIMKMNERRNRDRTKAQEKRDRVAQKFHDKQRLIIEKIERAREAQRLIEEEARLERRKEELKQFRAQNARNRASFVWTVTKTDVLVVLVIMAIVFFDNLREVAFVKPLCQPDKAHHWWMVSWWTPASLQVFGCEVVYGLKILGILLALGVIFFAAAQLNMVAVMLPVLGAIVLFYLRDEWMNMLFRLPLLLVIYGFNSGILYLFNRFEDRSTDDHDDHVVKTLDKSGAITPTRTKRRSLLLYVLFPLSSFLLTVVTGVGIACDIPEQCATSAYKAAAPILTGLWAFARGAYRL</sequence>
<comment type="caution">
    <text evidence="4">The sequence shown here is derived from an EMBL/GenBank/DDBJ whole genome shotgun (WGS) entry which is preliminary data.</text>
</comment>
<evidence type="ECO:0000256" key="3">
    <source>
        <dbReference type="SAM" id="Phobius"/>
    </source>
</evidence>
<evidence type="ECO:0000313" key="4">
    <source>
        <dbReference type="EMBL" id="CAI5715045.1"/>
    </source>
</evidence>
<dbReference type="EMBL" id="CANTFL010000138">
    <property type="protein sequence ID" value="CAI5715045.1"/>
    <property type="molecule type" value="Genomic_DNA"/>
</dbReference>
<feature type="transmembrane region" description="Helical" evidence="3">
    <location>
        <begin position="838"/>
        <end position="859"/>
    </location>
</feature>
<keyword evidence="3" id="KW-0472">Membrane</keyword>
<feature type="transmembrane region" description="Helical" evidence="3">
    <location>
        <begin position="799"/>
        <end position="832"/>
    </location>
</feature>